<dbReference type="Proteomes" id="UP001497482">
    <property type="component" value="Chromosome 6"/>
</dbReference>
<comment type="function">
    <text evidence="2">Catalyzes the transfer of a single N-acetylglucosamine from UDP-GlcNAc to a serine or threonine residue in extracellular proteins resulting in their modification with a beta-linked N-acetylglucosamine (O-GlcNAc). Specifically glycosylates the Thr residue located between the fifth and sixth conserved cysteines of folded EGF-like domains.</text>
</comment>
<name>A0AAV2M937_KNICA</name>
<dbReference type="GO" id="GO:0005788">
    <property type="term" value="C:endoplasmic reticulum lumen"/>
    <property type="evidence" value="ECO:0007669"/>
    <property type="project" value="TreeGrafter"/>
</dbReference>
<feature type="region of interest" description="Disordered" evidence="3">
    <location>
        <begin position="938"/>
        <end position="992"/>
    </location>
</feature>
<dbReference type="GO" id="GO:0097363">
    <property type="term" value="F:protein O-acetylglucosaminyltransferase activity"/>
    <property type="evidence" value="ECO:0007669"/>
    <property type="project" value="TreeGrafter"/>
</dbReference>
<gene>
    <name evidence="4" type="ORF">KC01_LOCUS36555</name>
</gene>
<evidence type="ECO:0008006" key="6">
    <source>
        <dbReference type="Google" id="ProtNLM"/>
    </source>
</evidence>
<protein>
    <recommendedName>
        <fullName evidence="6">EGF domain-specific O-linked N-acetylglucosamine transferase</fullName>
    </recommendedName>
</protein>
<feature type="compositionally biased region" description="Basic residues" evidence="3">
    <location>
        <begin position="946"/>
        <end position="960"/>
    </location>
</feature>
<proteinExistence type="predicted"/>
<evidence type="ECO:0000256" key="3">
    <source>
        <dbReference type="SAM" id="MobiDB-lite"/>
    </source>
</evidence>
<keyword evidence="5" id="KW-1185">Reference proteome</keyword>
<dbReference type="AlphaFoldDB" id="A0AAV2M937"/>
<evidence type="ECO:0000256" key="1">
    <source>
        <dbReference type="ARBA" id="ARBA00022824"/>
    </source>
</evidence>
<keyword evidence="1" id="KW-0256">Endoplasmic reticulum</keyword>
<dbReference type="PANTHER" id="PTHR20961:SF148">
    <property type="entry name" value="EGF DOMAIN-SPECIFIC O-LINKED N-ACETYLGLUCOSAMINE TRANSFERASE"/>
    <property type="match status" value="1"/>
</dbReference>
<dbReference type="InterPro" id="IPR007657">
    <property type="entry name" value="Glycosyltransferase_61"/>
</dbReference>
<dbReference type="PANTHER" id="PTHR20961">
    <property type="entry name" value="GLYCOSYLTRANSFERASE"/>
    <property type="match status" value="1"/>
</dbReference>
<accession>A0AAV2M937</accession>
<evidence type="ECO:0000313" key="5">
    <source>
        <dbReference type="Proteomes" id="UP001497482"/>
    </source>
</evidence>
<reference evidence="4 5" key="1">
    <citation type="submission" date="2024-04" db="EMBL/GenBank/DDBJ databases">
        <authorList>
            <person name="Waldvogel A.-M."/>
            <person name="Schoenle A."/>
        </authorList>
    </citation>
    <scope>NUCLEOTIDE SEQUENCE [LARGE SCALE GENOMIC DNA]</scope>
</reference>
<evidence type="ECO:0000256" key="2">
    <source>
        <dbReference type="ARBA" id="ARBA00037761"/>
    </source>
</evidence>
<sequence>MQEETDVPEALNMQLSVALVAVCFFVFRSKSEEDRHRPVQLDHRPVQLDHRPVQLDHRPVQLDHRPVRLDDRPVRLDHRPVRLDHRPVRLDYSRISLVPEHIPYFLHNNRKVAKLCLKDPLCPFREAAKDKPRCWGYEKDCDPKKGFGFPVCTKVDTGWAHSLEEAQDVFWKQADFGYVKERLSEMKVLCKATRPVSPSLPLPHQDQSVLLCPHEDQSVLLCPHEDQSVLLCPPLSHQYQSVLLLPVCPPLSSSVPSGPVCPPLSSSVPSVPVCPPMSSSVPSVPVCPPLSHQYQSVLLCPPLSHQDQSVLLCPPLSHQYQSVLLCPPLSHQDQSVLLCPPLSHQYQSVLLCPPLSHQYQSVLLCPPLSHQYQSVLLCPPLSHQDQSVLLCPPLSHQYQSVLLCPPLSHQYQSVLLCPPLSHQYQSVLLCPPLSHQDQSVLLCPPLSHQYQSVLLCPPLSHQYQSVLLCPPLSHQYQSVLLCPHEDQSVLLCPHEDQSVLLCPISTSLSSSVPMRTSLSSSVPMRTSLFVCERGDSSLKCSSHTRFCKATNLYLDLRSPRRGHERYKDDFIQKGEIGGSCRLNKRGLEAAGEHQSPLQSWFAELQTFTELDFQPIDDQHCDIIIHKPTVFMKLDAGVNMYHHFCDFVNLYISQHINNSFSSDMDIVMWDTSHYGYGDLFSETWKAFSDFDIIHLKTYDSKQVCFKDVVFSLLPRMRYGLFYNTPLISHCSSDGLFRAFSQHVLHRLHVPLSSAQGRVRVTLLSRSTEHRRILNQETLVNALKTVPLLEVKVVDFKYKDVPFLQQLWISLTSDLCLTGMFRSCSSCGSQLWISHNSDVFIAVHGAGLTHLLFLPDWAVVFELYNCEDESCYRDLARLRGVRYVTWQKMDKVFPQDKGHHPTLGDHPKFTNYTFDVEEFMRMVLEAAAYVTEHPRWKRRQVHDELPRPQRKSHRTLNRRRSTSRRDAAETPPRRRRDAAETPPRRRRDAAVTPP</sequence>
<organism evidence="4 5">
    <name type="scientific">Knipowitschia caucasica</name>
    <name type="common">Caucasian dwarf goby</name>
    <name type="synonym">Pomatoschistus caucasicus</name>
    <dbReference type="NCBI Taxonomy" id="637954"/>
    <lineage>
        <taxon>Eukaryota</taxon>
        <taxon>Metazoa</taxon>
        <taxon>Chordata</taxon>
        <taxon>Craniata</taxon>
        <taxon>Vertebrata</taxon>
        <taxon>Euteleostomi</taxon>
        <taxon>Actinopterygii</taxon>
        <taxon>Neopterygii</taxon>
        <taxon>Teleostei</taxon>
        <taxon>Neoteleostei</taxon>
        <taxon>Acanthomorphata</taxon>
        <taxon>Gobiaria</taxon>
        <taxon>Gobiiformes</taxon>
        <taxon>Gobioidei</taxon>
        <taxon>Gobiidae</taxon>
        <taxon>Gobiinae</taxon>
        <taxon>Knipowitschia</taxon>
    </lineage>
</organism>
<evidence type="ECO:0000313" key="4">
    <source>
        <dbReference type="EMBL" id="CAL1609873.1"/>
    </source>
</evidence>
<dbReference type="EMBL" id="OZ035828">
    <property type="protein sequence ID" value="CAL1609873.1"/>
    <property type="molecule type" value="Genomic_DNA"/>
</dbReference>
<feature type="compositionally biased region" description="Basic and acidic residues" evidence="3">
    <location>
        <begin position="961"/>
        <end position="981"/>
    </location>
</feature>